<evidence type="ECO:0008006" key="10">
    <source>
        <dbReference type="Google" id="ProtNLM"/>
    </source>
</evidence>
<evidence type="ECO:0000256" key="6">
    <source>
        <dbReference type="ARBA" id="ARBA00023157"/>
    </source>
</evidence>
<dbReference type="InterPro" id="IPR001323">
    <property type="entry name" value="EPO_TPO"/>
</dbReference>
<keyword evidence="3" id="KW-0964">Secreted</keyword>
<comment type="similarity">
    <text evidence="2">Belongs to the EPO/TPO family.</text>
</comment>
<dbReference type="GO" id="GO:0008283">
    <property type="term" value="P:cell population proliferation"/>
    <property type="evidence" value="ECO:0007669"/>
    <property type="project" value="InterPro"/>
</dbReference>
<dbReference type="GO" id="GO:0005179">
    <property type="term" value="F:hormone activity"/>
    <property type="evidence" value="ECO:0007669"/>
    <property type="project" value="UniProtKB-KW"/>
</dbReference>
<sequence>MSSLIRLSSPDTISVFFSGPIFLLIFLAAGEVGNIQARPIDFVCDDHARRDMNTLKKLEASVCSSSASLPSPIQLPCVKIHKASWDKKSMQEKTGEVQSALEMLGQDVRATMTVSQPGCQLSLLQQLEHSVSNYLHVVTHLEITGEVGKQYFFCPSKRTHNMGLVLRNFGRLLSGKLEWLVAELKDRCQVERPTTNI</sequence>
<dbReference type="GO" id="GO:0005125">
    <property type="term" value="F:cytokine activity"/>
    <property type="evidence" value="ECO:0007669"/>
    <property type="project" value="InterPro"/>
</dbReference>
<dbReference type="Pfam" id="PF00758">
    <property type="entry name" value="EPO_TPO"/>
    <property type="match status" value="1"/>
</dbReference>
<dbReference type="InterPro" id="IPR009079">
    <property type="entry name" value="4_helix_cytokine-like_core"/>
</dbReference>
<feature type="transmembrane region" description="Helical" evidence="7">
    <location>
        <begin position="12"/>
        <end position="30"/>
    </location>
</feature>
<accession>A0A3B3SKK8</accession>
<evidence type="ECO:0000256" key="3">
    <source>
        <dbReference type="ARBA" id="ARBA00022525"/>
    </source>
</evidence>
<keyword evidence="7" id="KW-0472">Membrane</keyword>
<dbReference type="InterPro" id="IPR003978">
    <property type="entry name" value="Thrombopoietin"/>
</dbReference>
<keyword evidence="5" id="KW-0732">Signal</keyword>
<evidence type="ECO:0000256" key="1">
    <source>
        <dbReference type="ARBA" id="ARBA00004613"/>
    </source>
</evidence>
<organism evidence="8 9">
    <name type="scientific">Paramormyrops kingsleyae</name>
    <dbReference type="NCBI Taxonomy" id="1676925"/>
    <lineage>
        <taxon>Eukaryota</taxon>
        <taxon>Metazoa</taxon>
        <taxon>Chordata</taxon>
        <taxon>Craniata</taxon>
        <taxon>Vertebrata</taxon>
        <taxon>Euteleostomi</taxon>
        <taxon>Actinopterygii</taxon>
        <taxon>Neopterygii</taxon>
        <taxon>Teleostei</taxon>
        <taxon>Osteoglossocephala</taxon>
        <taxon>Osteoglossomorpha</taxon>
        <taxon>Osteoglossiformes</taxon>
        <taxon>Mormyridae</taxon>
        <taxon>Paramormyrops</taxon>
    </lineage>
</organism>
<name>A0A3B3SKK8_9TELE</name>
<dbReference type="GO" id="GO:0005576">
    <property type="term" value="C:extracellular region"/>
    <property type="evidence" value="ECO:0007669"/>
    <property type="project" value="UniProtKB-SubCell"/>
</dbReference>
<keyword evidence="4" id="KW-0372">Hormone</keyword>
<dbReference type="AlphaFoldDB" id="A0A3B3SKK8"/>
<evidence type="ECO:0000256" key="4">
    <source>
        <dbReference type="ARBA" id="ARBA00022702"/>
    </source>
</evidence>
<keyword evidence="7" id="KW-1133">Transmembrane helix</keyword>
<evidence type="ECO:0000313" key="9">
    <source>
        <dbReference type="Proteomes" id="UP000261540"/>
    </source>
</evidence>
<evidence type="ECO:0000256" key="2">
    <source>
        <dbReference type="ARBA" id="ARBA00005782"/>
    </source>
</evidence>
<keyword evidence="6" id="KW-1015">Disulfide bond</keyword>
<evidence type="ECO:0000256" key="5">
    <source>
        <dbReference type="ARBA" id="ARBA00022729"/>
    </source>
</evidence>
<dbReference type="Ensembl" id="ENSPKIT00000011719.1">
    <property type="protein sequence ID" value="ENSPKIP00000030883.1"/>
    <property type="gene ID" value="ENSPKIG00000011576.1"/>
</dbReference>
<keyword evidence="7" id="KW-0812">Transmembrane</keyword>
<dbReference type="PANTHER" id="PTHR10560">
    <property type="entry name" value="THROMBOPOIETIN"/>
    <property type="match status" value="1"/>
</dbReference>
<reference evidence="8" key="2">
    <citation type="submission" date="2025-09" db="UniProtKB">
        <authorList>
            <consortium name="Ensembl"/>
        </authorList>
    </citation>
    <scope>IDENTIFICATION</scope>
</reference>
<dbReference type="Gene3D" id="1.20.1250.10">
    <property type="match status" value="1"/>
</dbReference>
<reference evidence="8" key="1">
    <citation type="submission" date="2025-08" db="UniProtKB">
        <authorList>
            <consortium name="Ensembl"/>
        </authorList>
    </citation>
    <scope>IDENTIFICATION</scope>
</reference>
<evidence type="ECO:0000256" key="7">
    <source>
        <dbReference type="SAM" id="Phobius"/>
    </source>
</evidence>
<proteinExistence type="inferred from homology"/>
<dbReference type="SUPFAM" id="SSF47266">
    <property type="entry name" value="4-helical cytokines"/>
    <property type="match status" value="1"/>
</dbReference>
<keyword evidence="9" id="KW-1185">Reference proteome</keyword>
<comment type="subcellular location">
    <subcellularLocation>
        <location evidence="1">Secreted</location>
    </subcellularLocation>
</comment>
<evidence type="ECO:0000313" key="8">
    <source>
        <dbReference type="Ensembl" id="ENSPKIP00000030883.1"/>
    </source>
</evidence>
<dbReference type="GeneTree" id="ENSGT00950000183106"/>
<dbReference type="Proteomes" id="UP000261540">
    <property type="component" value="Unplaced"/>
</dbReference>
<protein>
    <recommendedName>
        <fullName evidence="10">Thrombopoietin</fullName>
    </recommendedName>
</protein>
<dbReference type="PANTHER" id="PTHR10560:SF0">
    <property type="entry name" value="THROMBOPOIETIN"/>
    <property type="match status" value="1"/>
</dbReference>